<proteinExistence type="evidence at transcript level"/>
<keyword evidence="1" id="KW-1133">Transmembrane helix</keyword>
<protein>
    <submittedName>
        <fullName evidence="2">Uncharacterized protein</fullName>
    </submittedName>
</protein>
<accession>A0A023G2I7</accession>
<dbReference type="AlphaFoldDB" id="A0A023G2I7"/>
<sequence>MGAREVSFVLFFLYGVVLATAFFHHKPKPDQEEPSESPYDYPPSEPYPHHSSFPHHYPEYPPSYPNYYPSPYPYRKPYCRKPHWKHRMCGRGYCPRGTRCVLKTAPCFYPLARVSRSASPKSGVHTCVLISGSLTTDSEHTGGANSMPGMAYNS</sequence>
<keyword evidence="1" id="KW-0472">Membrane</keyword>
<keyword evidence="1" id="KW-0812">Transmembrane</keyword>
<name>A0A023G2I7_AMBTT</name>
<evidence type="ECO:0000256" key="1">
    <source>
        <dbReference type="SAM" id="Phobius"/>
    </source>
</evidence>
<feature type="transmembrane region" description="Helical" evidence="1">
    <location>
        <begin position="6"/>
        <end position="23"/>
    </location>
</feature>
<organism evidence="2">
    <name type="scientific">Amblyomma triste</name>
    <name type="common">Neotropical tick</name>
    <dbReference type="NCBI Taxonomy" id="251400"/>
    <lineage>
        <taxon>Eukaryota</taxon>
        <taxon>Metazoa</taxon>
        <taxon>Ecdysozoa</taxon>
        <taxon>Arthropoda</taxon>
        <taxon>Chelicerata</taxon>
        <taxon>Arachnida</taxon>
        <taxon>Acari</taxon>
        <taxon>Parasitiformes</taxon>
        <taxon>Ixodida</taxon>
        <taxon>Ixodoidea</taxon>
        <taxon>Ixodidae</taxon>
        <taxon>Amblyomminae</taxon>
        <taxon>Amblyomma</taxon>
    </lineage>
</organism>
<reference evidence="2" key="1">
    <citation type="submission" date="2014-03" db="EMBL/GenBank/DDBJ databases">
        <title>The sialotranscriptome of Amblyomma triste, Amblyomma parvum and Amblyomma cajennense ticks, uncovered by 454-based RNA-seq.</title>
        <authorList>
            <person name="Garcia G.R."/>
            <person name="Gardinassi L.G."/>
            <person name="Ribeiro J.M."/>
            <person name="Anatriello E."/>
            <person name="Ferreira B.R."/>
            <person name="Moreira H.N."/>
            <person name="Mafra C."/>
            <person name="Olegario M.M."/>
            <person name="Szabo P.J."/>
            <person name="Miranda-Santos I.K."/>
            <person name="Maruyama S.R."/>
        </authorList>
    </citation>
    <scope>NUCLEOTIDE SEQUENCE</scope>
    <source>
        <strain evidence="2">Mato Grasso do Sul</strain>
        <tissue evidence="2">Salivary glands</tissue>
    </source>
</reference>
<evidence type="ECO:0000313" key="2">
    <source>
        <dbReference type="EMBL" id="JAC27949.1"/>
    </source>
</evidence>
<dbReference type="EMBL" id="GBBM01007469">
    <property type="protein sequence ID" value="JAC27949.1"/>
    <property type="molecule type" value="mRNA"/>
</dbReference>